<organism evidence="1 2">
    <name type="scientific">Xanthomonas oryzae pv. oryzae</name>
    <dbReference type="NCBI Taxonomy" id="64187"/>
    <lineage>
        <taxon>Bacteria</taxon>
        <taxon>Pseudomonadati</taxon>
        <taxon>Pseudomonadota</taxon>
        <taxon>Gammaproteobacteria</taxon>
        <taxon>Lysobacterales</taxon>
        <taxon>Lysobacteraceae</taxon>
        <taxon>Xanthomonas</taxon>
    </lineage>
</organism>
<dbReference type="EMBL" id="CP047493">
    <property type="protein sequence ID" value="UXW02786.1"/>
    <property type="molecule type" value="Genomic_DNA"/>
</dbReference>
<accession>A0AAJ5SPX9</accession>
<reference evidence="1" key="1">
    <citation type="submission" date="2015-01" db="EMBL/GenBank/DDBJ databases">
        <authorList>
            <person name="Midha S."/>
            <person name="Anil M.G."/>
            <person name="Mishra D."/>
            <person name="Brahma K."/>
            <person name="Laha G.S."/>
            <person name="Sundaram R.M."/>
            <person name="Sonti R.V."/>
            <person name="Patil P.B."/>
        </authorList>
    </citation>
    <scope>NUCLEOTIDE SEQUENCE</scope>
    <source>
        <strain evidence="1">IXO792</strain>
    </source>
</reference>
<proteinExistence type="predicted"/>
<evidence type="ECO:0000313" key="1">
    <source>
        <dbReference type="EMBL" id="UXW02786.1"/>
    </source>
</evidence>
<name>A0AAJ5SPX9_XANOO</name>
<evidence type="ECO:0000313" key="2">
    <source>
        <dbReference type="Proteomes" id="UP000187097"/>
    </source>
</evidence>
<gene>
    <name evidence="1" type="ORF">IXO792_19675</name>
</gene>
<reference evidence="1" key="2">
    <citation type="submission" date="2020-01" db="EMBL/GenBank/DDBJ databases">
        <title>Complete genome investigation of Xanthomonas oryzae strains.</title>
        <authorList>
            <person name="Kaur A."/>
            <person name="Bansal K."/>
            <person name="Patil P.B."/>
        </authorList>
    </citation>
    <scope>NUCLEOTIDE SEQUENCE</scope>
    <source>
        <strain evidence="1">IXO792</strain>
    </source>
</reference>
<protein>
    <submittedName>
        <fullName evidence="1">Uncharacterized protein</fullName>
    </submittedName>
</protein>
<sequence length="115" mass="12798">MTKVSCKERKAKPGRVHEVARFNQTFYPYACVLFSADCAVRRDMRYAATAALGPATTGWRWTCVVGCAVGVIDADSLVCDERSRSFFDRAVVHLHSRRETALAYHGCRPATEKPA</sequence>
<dbReference type="AlphaFoldDB" id="A0AAJ5SPX9"/>
<dbReference type="Proteomes" id="UP000187097">
    <property type="component" value="Chromosome"/>
</dbReference>